<dbReference type="EMBL" id="JAEEGB010000035">
    <property type="protein sequence ID" value="MBI6874904.1"/>
    <property type="molecule type" value="Genomic_DNA"/>
</dbReference>
<sequence>MEKSKYIKQNGVIDIIDANDVNNRLYEEVYKGNLFCEEEGCMAEVIFYEKQKGGFKRIFKTKARSEHKPGCVNEIFHDGTKGKTVKLTGEDVNVSQKHIDDVLNDSFRSFYKKVHNIKDENKGKLTKKGKKKSQKISTDDKKNISYIYSSSPTTNGEGIAVEGKKEPYIYKREVSEIRDEDDNSYKEVHGILDQIRFYKEEVFMDLKGIGGGNISVYIGKPFKSSHEQEFKLLKNYKTYLDLQKENGNLVICNCVGEIIKINKERAVQVYSYRDVKLDNTGLLKITNMLSENK</sequence>
<protein>
    <submittedName>
        <fullName evidence="1">Uncharacterized protein</fullName>
    </submittedName>
</protein>
<evidence type="ECO:0000313" key="2">
    <source>
        <dbReference type="Proteomes" id="UP000622687"/>
    </source>
</evidence>
<name>A0A934M2W9_9CLOT</name>
<evidence type="ECO:0000313" key="1">
    <source>
        <dbReference type="EMBL" id="MBI6874904.1"/>
    </source>
</evidence>
<dbReference type="RefSeq" id="WP_211144278.1">
    <property type="nucleotide sequence ID" value="NZ_JAEEGB010000035.1"/>
</dbReference>
<comment type="caution">
    <text evidence="1">The sequence shown here is derived from an EMBL/GenBank/DDBJ whole genome shotgun (WGS) entry which is preliminary data.</text>
</comment>
<organism evidence="1 2">
    <name type="scientific">Clostridium aciditolerans</name>
    <dbReference type="NCBI Taxonomy" id="339861"/>
    <lineage>
        <taxon>Bacteria</taxon>
        <taxon>Bacillati</taxon>
        <taxon>Bacillota</taxon>
        <taxon>Clostridia</taxon>
        <taxon>Eubacteriales</taxon>
        <taxon>Clostridiaceae</taxon>
        <taxon>Clostridium</taxon>
    </lineage>
</organism>
<gene>
    <name evidence="1" type="ORF">I6U51_19720</name>
</gene>
<reference evidence="1" key="1">
    <citation type="submission" date="2020-12" db="EMBL/GenBank/DDBJ databases">
        <title>Clostridium thailandense sp. nov., a novel acetogenic bacterium isolated from peat land soil in Thailand.</title>
        <authorList>
            <person name="Chaikitkaew S."/>
            <person name="Birkeland N.K."/>
        </authorList>
    </citation>
    <scope>NUCLEOTIDE SEQUENCE</scope>
    <source>
        <strain evidence="1">DSM 17425</strain>
    </source>
</reference>
<keyword evidence="2" id="KW-1185">Reference proteome</keyword>
<accession>A0A934M2W9</accession>
<proteinExistence type="predicted"/>
<dbReference type="Proteomes" id="UP000622687">
    <property type="component" value="Unassembled WGS sequence"/>
</dbReference>
<dbReference type="AlphaFoldDB" id="A0A934M2W9"/>